<name>A0A2W1MXY2_9FLAO</name>
<dbReference type="PROSITE" id="PS51257">
    <property type="entry name" value="PROKAR_LIPOPROTEIN"/>
    <property type="match status" value="1"/>
</dbReference>
<evidence type="ECO:0000313" key="1">
    <source>
        <dbReference type="EMBL" id="PZE16234.1"/>
    </source>
</evidence>
<proteinExistence type="predicted"/>
<organism evidence="1 2">
    <name type="scientific">Putridiphycobacter roseus</name>
    <dbReference type="NCBI Taxonomy" id="2219161"/>
    <lineage>
        <taxon>Bacteria</taxon>
        <taxon>Pseudomonadati</taxon>
        <taxon>Bacteroidota</taxon>
        <taxon>Flavobacteriia</taxon>
        <taxon>Flavobacteriales</taxon>
        <taxon>Crocinitomicaceae</taxon>
        <taxon>Putridiphycobacter</taxon>
    </lineage>
</organism>
<dbReference type="Proteomes" id="UP000249248">
    <property type="component" value="Unassembled WGS sequence"/>
</dbReference>
<gene>
    <name evidence="1" type="ORF">DNU06_13985</name>
</gene>
<keyword evidence="2" id="KW-1185">Reference proteome</keyword>
<accession>A0A2W1MXY2</accession>
<reference evidence="1 2" key="1">
    <citation type="submission" date="2018-06" db="EMBL/GenBank/DDBJ databases">
        <title>The draft genome sequence of Crocinitomix sp. SM1701.</title>
        <authorList>
            <person name="Zhang X."/>
        </authorList>
    </citation>
    <scope>NUCLEOTIDE SEQUENCE [LARGE SCALE GENOMIC DNA]</scope>
    <source>
        <strain evidence="1 2">SM1701</strain>
    </source>
</reference>
<dbReference type="EMBL" id="QKSB01000010">
    <property type="protein sequence ID" value="PZE16234.1"/>
    <property type="molecule type" value="Genomic_DNA"/>
</dbReference>
<dbReference type="AlphaFoldDB" id="A0A2W1MXY2"/>
<protein>
    <submittedName>
        <fullName evidence="1">Uncharacterized protein</fullName>
    </submittedName>
</protein>
<sequence length="375" mass="43374">MLLRKTIYMKSKIHVIVCLLVVFSSCSKQEWIDPKFLENAGSATLLYKAEVFKETDSSFILQSSFLDIQNKVLGTKEKQKDFNFDLNLGEDTPYLRICDSISHSTSLKSPSINYFNLMLINPENAKTRMYHEATGFFLEAYRKEAISHNNEFYIGYWNNQNLDVLYPNNTNDTTLMQVFYANTHMVSQPKLKSPNEIPYPIIPITEVLNLLNKAADEIINHAPLPSVKNRYITYINYSKITDENFNPIAFNNLITKFTANGIQLNVINYQNTPILLPLVFRSGGFSVNNYNKRVGYSDTEDGVAYFETKMKATNVVLQNLEKLLRKGNLQIENYFYRVCKTPINNVDYSIDYSLETLELYIDYGINRFLVHPIYN</sequence>
<evidence type="ECO:0000313" key="2">
    <source>
        <dbReference type="Proteomes" id="UP000249248"/>
    </source>
</evidence>
<comment type="caution">
    <text evidence="1">The sequence shown here is derived from an EMBL/GenBank/DDBJ whole genome shotgun (WGS) entry which is preliminary data.</text>
</comment>